<organism evidence="1 2">
    <name type="scientific">Kitasatospora albolonga</name>
    <dbReference type="NCBI Taxonomy" id="68173"/>
    <lineage>
        <taxon>Bacteria</taxon>
        <taxon>Bacillati</taxon>
        <taxon>Actinomycetota</taxon>
        <taxon>Actinomycetes</taxon>
        <taxon>Kitasatosporales</taxon>
        <taxon>Streptomycetaceae</taxon>
        <taxon>Kitasatospora</taxon>
    </lineage>
</organism>
<dbReference type="KEGG" id="kab:B7C62_14910"/>
<dbReference type="RefSeq" id="WP_084747204.1">
    <property type="nucleotide sequence ID" value="NZ_CP020563.1"/>
</dbReference>
<protein>
    <submittedName>
        <fullName evidence="1">RNA-binding protein</fullName>
    </submittedName>
</protein>
<sequence length="319" mass="34414">MPPAFVHRITKYDPADRDEHGHYTGTEDTAGDCGPAEAAYLAAVSAFAEESGVDRLEIRDPEVRGFVHFGAEPPVAGHGLGGLFPPDLTGYHDGAEVSLPVALELVRAMLRDQGAWCRLEAGDAFTVHVGWDQYVYVGSDRSCAGAVARTRELGLFPEPLTASPYAAESDEAEVTEPADAGFWTRVRTAPASRHALLLEENHVRNAACWHRITPENLDTVRAGLGPRALLRVWPDLTPDVGAVLAALSDEEESVEFVWEAQDGTISHVIVDDTGTGHRELAARVADARAACVLPLSYDGHRPLLCAVLPDSDGVLRARW</sequence>
<proteinExistence type="predicted"/>
<gene>
    <name evidence="1" type="ORF">B7C62_14910</name>
</gene>
<reference evidence="1 2" key="1">
    <citation type="submission" date="2017-04" db="EMBL/GenBank/DDBJ databases">
        <title>The complete genome sequence of Streptomyces albolongus YIM 101047, the producer of novel bafilomycins and novel odoriferous sesquiterpenoids.</title>
        <authorList>
            <person name="Yin M."/>
            <person name="Jiang Y."/>
        </authorList>
    </citation>
    <scope>NUCLEOTIDE SEQUENCE [LARGE SCALE GENOMIC DNA]</scope>
    <source>
        <strain evidence="1 2">YIM 101047</strain>
    </source>
</reference>
<dbReference type="Proteomes" id="UP000192251">
    <property type="component" value="Chromosome"/>
</dbReference>
<dbReference type="AlphaFoldDB" id="A0ABC8BSR0"/>
<accession>A0ABC8BSR0</accession>
<evidence type="ECO:0000313" key="1">
    <source>
        <dbReference type="EMBL" id="ARF73412.1"/>
    </source>
</evidence>
<name>A0ABC8BSR0_9ACTN</name>
<keyword evidence="2" id="KW-1185">Reference proteome</keyword>
<dbReference type="EMBL" id="CP020563">
    <property type="protein sequence ID" value="ARF73412.1"/>
    <property type="molecule type" value="Genomic_DNA"/>
</dbReference>
<evidence type="ECO:0000313" key="2">
    <source>
        <dbReference type="Proteomes" id="UP000192251"/>
    </source>
</evidence>